<dbReference type="EMBL" id="VUJU01002647">
    <property type="protein sequence ID" value="KAF0760529.1"/>
    <property type="molecule type" value="Genomic_DNA"/>
</dbReference>
<proteinExistence type="predicted"/>
<sequence length="238" mass="26369">MCMRVQEWHPSAAAAPAVLAPRSYNYTMGKNWRYSAKTKKHFPSKNKKMSGNIASLLKWRENKNITKESSAHEPISPSSNLQIGLTSTPVQETVNVSNTTQIASPILPEQSTSSISNYELSISSSPTNEQNSFAVYGRRIININHFFEEIKKANDHSPFDCKFNDMVLINEQMCGLDSVFHFKCLMCRKSSTTSTEGNSLESGIMQINTAAVAAIMSNGCGFTHLQQFSSTLEIPCLS</sequence>
<evidence type="ECO:0000313" key="3">
    <source>
        <dbReference type="Proteomes" id="UP000478052"/>
    </source>
</evidence>
<dbReference type="AlphaFoldDB" id="A0A6G0YRU6"/>
<dbReference type="Proteomes" id="UP000478052">
    <property type="component" value="Unassembled WGS sequence"/>
</dbReference>
<dbReference type="Pfam" id="PF20700">
    <property type="entry name" value="Mutator"/>
    <property type="match status" value="1"/>
</dbReference>
<organism evidence="2 3">
    <name type="scientific">Aphis craccivora</name>
    <name type="common">Cowpea aphid</name>
    <dbReference type="NCBI Taxonomy" id="307492"/>
    <lineage>
        <taxon>Eukaryota</taxon>
        <taxon>Metazoa</taxon>
        <taxon>Ecdysozoa</taxon>
        <taxon>Arthropoda</taxon>
        <taxon>Hexapoda</taxon>
        <taxon>Insecta</taxon>
        <taxon>Pterygota</taxon>
        <taxon>Neoptera</taxon>
        <taxon>Paraneoptera</taxon>
        <taxon>Hemiptera</taxon>
        <taxon>Sternorrhyncha</taxon>
        <taxon>Aphidomorpha</taxon>
        <taxon>Aphidoidea</taxon>
        <taxon>Aphididae</taxon>
        <taxon>Aphidini</taxon>
        <taxon>Aphis</taxon>
        <taxon>Aphis</taxon>
    </lineage>
</organism>
<keyword evidence="3" id="KW-1185">Reference proteome</keyword>
<dbReference type="OrthoDB" id="6594832at2759"/>
<reference evidence="2 3" key="1">
    <citation type="submission" date="2019-08" db="EMBL/GenBank/DDBJ databases">
        <title>Whole genome of Aphis craccivora.</title>
        <authorList>
            <person name="Voronova N.V."/>
            <person name="Shulinski R.S."/>
            <person name="Bandarenka Y.V."/>
            <person name="Zhorov D.G."/>
            <person name="Warner D."/>
        </authorList>
    </citation>
    <scope>NUCLEOTIDE SEQUENCE [LARGE SCALE GENOMIC DNA]</scope>
    <source>
        <strain evidence="2">180601</strain>
        <tissue evidence="2">Whole Body</tissue>
    </source>
</reference>
<protein>
    <recommendedName>
        <fullName evidence="1">Mutator-like transposase domain-containing protein</fullName>
    </recommendedName>
</protein>
<dbReference type="InterPro" id="IPR049012">
    <property type="entry name" value="Mutator_transp_dom"/>
</dbReference>
<feature type="non-terminal residue" evidence="2">
    <location>
        <position position="238"/>
    </location>
</feature>
<evidence type="ECO:0000259" key="1">
    <source>
        <dbReference type="Pfam" id="PF20700"/>
    </source>
</evidence>
<gene>
    <name evidence="2" type="ORF">FWK35_00017848</name>
</gene>
<evidence type="ECO:0000313" key="2">
    <source>
        <dbReference type="EMBL" id="KAF0760529.1"/>
    </source>
</evidence>
<name>A0A6G0YRU6_APHCR</name>
<feature type="domain" description="Mutator-like transposase" evidence="1">
    <location>
        <begin position="137"/>
        <end position="238"/>
    </location>
</feature>
<accession>A0A6G0YRU6</accession>
<comment type="caution">
    <text evidence="2">The sequence shown here is derived from an EMBL/GenBank/DDBJ whole genome shotgun (WGS) entry which is preliminary data.</text>
</comment>